<organism evidence="1 2">
    <name type="scientific">Paraburkholderia phenazinium</name>
    <dbReference type="NCBI Taxonomy" id="60549"/>
    <lineage>
        <taxon>Bacteria</taxon>
        <taxon>Pseudomonadati</taxon>
        <taxon>Pseudomonadota</taxon>
        <taxon>Betaproteobacteria</taxon>
        <taxon>Burkholderiales</taxon>
        <taxon>Burkholderiaceae</taxon>
        <taxon>Paraburkholderia</taxon>
    </lineage>
</organism>
<accession>A0A1G8K1S8</accession>
<sequence>MVAIAHIDQTHESDMSFLTRLDKRYDAAMNVKDPNLLFMPIGSGKTASGKALTVLNLTRAVGDTHR</sequence>
<proteinExistence type="predicted"/>
<evidence type="ECO:0000313" key="1">
    <source>
        <dbReference type="EMBL" id="SDI37317.1"/>
    </source>
</evidence>
<dbReference type="Proteomes" id="UP000199706">
    <property type="component" value="Unassembled WGS sequence"/>
</dbReference>
<reference evidence="1 2" key="1">
    <citation type="submission" date="2016-10" db="EMBL/GenBank/DDBJ databases">
        <authorList>
            <person name="de Groot N.N."/>
        </authorList>
    </citation>
    <scope>NUCLEOTIDE SEQUENCE [LARGE SCALE GENOMIC DNA]</scope>
    <source>
        <strain evidence="1 2">LMG 2247</strain>
    </source>
</reference>
<evidence type="ECO:0000313" key="2">
    <source>
        <dbReference type="Proteomes" id="UP000199706"/>
    </source>
</evidence>
<gene>
    <name evidence="1" type="ORF">SAMN05216466_121137</name>
</gene>
<dbReference type="AlphaFoldDB" id="A0A1G8K1S8"/>
<dbReference type="EMBL" id="FNCJ01000021">
    <property type="protein sequence ID" value="SDI37317.1"/>
    <property type="molecule type" value="Genomic_DNA"/>
</dbReference>
<name>A0A1G8K1S8_9BURK</name>
<protein>
    <submittedName>
        <fullName evidence="1">Uncharacterized protein</fullName>
    </submittedName>
</protein>